<evidence type="ECO:0000313" key="9">
    <source>
        <dbReference type="EMBL" id="SVA27465.1"/>
    </source>
</evidence>
<dbReference type="InterPro" id="IPR003838">
    <property type="entry name" value="ABC3_permease_C"/>
</dbReference>
<evidence type="ECO:0000256" key="5">
    <source>
        <dbReference type="ARBA" id="ARBA00023136"/>
    </source>
</evidence>
<evidence type="ECO:0000259" key="7">
    <source>
        <dbReference type="Pfam" id="PF02687"/>
    </source>
</evidence>
<dbReference type="PANTHER" id="PTHR30489:SF0">
    <property type="entry name" value="LIPOPROTEIN-RELEASING SYSTEM TRANSMEMBRANE PROTEIN LOLE"/>
    <property type="match status" value="1"/>
</dbReference>
<sequence length="395" mass="44264">MIAKRFMLGGRGSGPSRLTGWISIIGMMVGTFAMIITLAVMNGFEKRVINKLIGFEGDIRITAINKHTTLEQAYDKVKNYTSIDKAMLYKERIGMIIGRDDAKRMATFKAVELEGLDTFYDIEFINKGMKTSNPEIIIGNLLAQRLNVDIGDQLTIMSPIDQSNFFGLPQMIDVTVSRIFHAQVLDFDDRVVFISPDVGNRLFLRKQNYDGIDIRLVDRKNLVDIKMQLEKTFSDHLSIKTWEDLHRGLISAMRVERLGALAVLCLIILVASFNLVSTLVLVIIQKIREIGILRAIGTSKINIKKIILTQGSLIGGVGVVIGIGISTVLIFIQNQYGIIPLPADVYFINQLPMVITIFDLLVVLIIAIFFVLFSGLIASKRATIIDIRESLQWEK</sequence>
<keyword evidence="5 6" id="KW-0472">Membrane</keyword>
<protein>
    <recommendedName>
        <fullName evidence="10">ABC3 transporter permease protein domain-containing protein</fullName>
    </recommendedName>
</protein>
<feature type="domain" description="MacB-like periplasmic core" evidence="8">
    <location>
        <begin position="22"/>
        <end position="231"/>
    </location>
</feature>
<feature type="domain" description="ABC3 transporter permease C-terminal" evidence="7">
    <location>
        <begin position="262"/>
        <end position="384"/>
    </location>
</feature>
<feature type="transmembrane region" description="Helical" evidence="6">
    <location>
        <begin position="352"/>
        <end position="378"/>
    </location>
</feature>
<evidence type="ECO:0000256" key="6">
    <source>
        <dbReference type="SAM" id="Phobius"/>
    </source>
</evidence>
<dbReference type="GO" id="GO:0044874">
    <property type="term" value="P:lipoprotein localization to outer membrane"/>
    <property type="evidence" value="ECO:0007669"/>
    <property type="project" value="TreeGrafter"/>
</dbReference>
<evidence type="ECO:0000256" key="4">
    <source>
        <dbReference type="ARBA" id="ARBA00022989"/>
    </source>
</evidence>
<feature type="transmembrane region" description="Helical" evidence="6">
    <location>
        <begin position="21"/>
        <end position="41"/>
    </location>
</feature>
<keyword evidence="2" id="KW-1003">Cell membrane</keyword>
<feature type="transmembrane region" description="Helical" evidence="6">
    <location>
        <begin position="306"/>
        <end position="332"/>
    </location>
</feature>
<dbReference type="EMBL" id="UINC01006427">
    <property type="protein sequence ID" value="SVA27465.1"/>
    <property type="molecule type" value="Genomic_DNA"/>
</dbReference>
<name>A0A381UH12_9ZZZZ</name>
<dbReference type="InterPro" id="IPR051447">
    <property type="entry name" value="Lipoprotein-release_system"/>
</dbReference>
<dbReference type="Pfam" id="PF02687">
    <property type="entry name" value="FtsX"/>
    <property type="match status" value="1"/>
</dbReference>
<evidence type="ECO:0008006" key="10">
    <source>
        <dbReference type="Google" id="ProtNLM"/>
    </source>
</evidence>
<dbReference type="PANTHER" id="PTHR30489">
    <property type="entry name" value="LIPOPROTEIN-RELEASING SYSTEM TRANSMEMBRANE PROTEIN LOLE"/>
    <property type="match status" value="1"/>
</dbReference>
<keyword evidence="3 6" id="KW-0812">Transmembrane</keyword>
<keyword evidence="4 6" id="KW-1133">Transmembrane helix</keyword>
<comment type="subcellular location">
    <subcellularLocation>
        <location evidence="1">Cell membrane</location>
        <topology evidence="1">Multi-pass membrane protein</topology>
    </subcellularLocation>
</comment>
<feature type="transmembrane region" description="Helical" evidence="6">
    <location>
        <begin position="258"/>
        <end position="285"/>
    </location>
</feature>
<evidence type="ECO:0000256" key="1">
    <source>
        <dbReference type="ARBA" id="ARBA00004651"/>
    </source>
</evidence>
<organism evidence="9">
    <name type="scientific">marine metagenome</name>
    <dbReference type="NCBI Taxonomy" id="408172"/>
    <lineage>
        <taxon>unclassified sequences</taxon>
        <taxon>metagenomes</taxon>
        <taxon>ecological metagenomes</taxon>
    </lineage>
</organism>
<dbReference type="InterPro" id="IPR025857">
    <property type="entry name" value="MacB_PCD"/>
</dbReference>
<dbReference type="GO" id="GO:0098797">
    <property type="term" value="C:plasma membrane protein complex"/>
    <property type="evidence" value="ECO:0007669"/>
    <property type="project" value="TreeGrafter"/>
</dbReference>
<evidence type="ECO:0000256" key="3">
    <source>
        <dbReference type="ARBA" id="ARBA00022692"/>
    </source>
</evidence>
<gene>
    <name evidence="9" type="ORF">METZ01_LOCUS80319</name>
</gene>
<proteinExistence type="predicted"/>
<accession>A0A381UH12</accession>
<evidence type="ECO:0000256" key="2">
    <source>
        <dbReference type="ARBA" id="ARBA00022475"/>
    </source>
</evidence>
<reference evidence="9" key="1">
    <citation type="submission" date="2018-05" db="EMBL/GenBank/DDBJ databases">
        <authorList>
            <person name="Lanie J.A."/>
            <person name="Ng W.-L."/>
            <person name="Kazmierczak K.M."/>
            <person name="Andrzejewski T.M."/>
            <person name="Davidsen T.M."/>
            <person name="Wayne K.J."/>
            <person name="Tettelin H."/>
            <person name="Glass J.I."/>
            <person name="Rusch D."/>
            <person name="Podicherti R."/>
            <person name="Tsui H.-C.T."/>
            <person name="Winkler M.E."/>
        </authorList>
    </citation>
    <scope>NUCLEOTIDE SEQUENCE</scope>
</reference>
<evidence type="ECO:0000259" key="8">
    <source>
        <dbReference type="Pfam" id="PF12704"/>
    </source>
</evidence>
<dbReference type="Pfam" id="PF12704">
    <property type="entry name" value="MacB_PCD"/>
    <property type="match status" value="1"/>
</dbReference>
<dbReference type="AlphaFoldDB" id="A0A381UH12"/>